<keyword evidence="3 6" id="KW-1133">Transmembrane helix</keyword>
<feature type="compositionally biased region" description="Low complexity" evidence="5">
    <location>
        <begin position="23"/>
        <end position="49"/>
    </location>
</feature>
<accession>A0AA48KSS4</accession>
<dbReference type="InterPro" id="IPR006977">
    <property type="entry name" value="Yip1_dom"/>
</dbReference>
<organism evidence="8 9">
    <name type="scientific">Planctobacterium marinum</name>
    <dbReference type="NCBI Taxonomy" id="1631968"/>
    <lineage>
        <taxon>Bacteria</taxon>
        <taxon>Pseudomonadati</taxon>
        <taxon>Pseudomonadota</taxon>
        <taxon>Gammaproteobacteria</taxon>
        <taxon>Alteromonadales</taxon>
        <taxon>Alteromonadaceae</taxon>
        <taxon>Planctobacterium</taxon>
    </lineage>
</organism>
<evidence type="ECO:0000256" key="2">
    <source>
        <dbReference type="ARBA" id="ARBA00022692"/>
    </source>
</evidence>
<name>A0AA48KSS4_9ALTE</name>
<sequence length="286" mass="31840">MEDNKHNEVKPDENSSNEEAHNEAQAPSAEAPQQDPQKTEAAATEAPEPVSQSGAISSPFTALQAIILKPNSVFSTLKNTANWSWVAFIFVTFFSVLPTWLYFNQIDMVWYSEMAVNLQMPDVSPSEKAQAMQMMQNQAIGTFTAFFVAIGAIILNAIFAFYLSKITQMDEDNVLSFGDWYGFTWWATLPFAFIGILNTLIILMFGGPQMSPEYLSVFSLAFVLGISMESGWFGWAQGIGLDSLWIIYLTAVGISQWTKLSSRQCTIIAVAPFAIIWGVWAFFLII</sequence>
<keyword evidence="2 6" id="KW-0812">Transmembrane</keyword>
<reference evidence="8" key="1">
    <citation type="submission" date="2023-01" db="EMBL/GenBank/DDBJ databases">
        <title>Complete genome sequence of Planctobacterium marinum strain Dej080120_11.</title>
        <authorList>
            <person name="Ueki S."/>
            <person name="Maruyama F."/>
        </authorList>
    </citation>
    <scope>NUCLEOTIDE SEQUENCE</scope>
    <source>
        <strain evidence="8">Dej080120_11</strain>
    </source>
</reference>
<evidence type="ECO:0000256" key="1">
    <source>
        <dbReference type="ARBA" id="ARBA00004141"/>
    </source>
</evidence>
<evidence type="ECO:0000259" key="7">
    <source>
        <dbReference type="Pfam" id="PF04893"/>
    </source>
</evidence>
<evidence type="ECO:0000256" key="3">
    <source>
        <dbReference type="ARBA" id="ARBA00022989"/>
    </source>
</evidence>
<dbReference type="KEGG" id="pmaw:MACH26_29780"/>
<feature type="transmembrane region" description="Helical" evidence="6">
    <location>
        <begin position="239"/>
        <end position="258"/>
    </location>
</feature>
<dbReference type="Pfam" id="PF04893">
    <property type="entry name" value="Yip1"/>
    <property type="match status" value="1"/>
</dbReference>
<dbReference type="GO" id="GO:0016020">
    <property type="term" value="C:membrane"/>
    <property type="evidence" value="ECO:0007669"/>
    <property type="project" value="UniProtKB-SubCell"/>
</dbReference>
<feature type="transmembrane region" description="Helical" evidence="6">
    <location>
        <begin position="83"/>
        <end position="103"/>
    </location>
</feature>
<evidence type="ECO:0000256" key="5">
    <source>
        <dbReference type="SAM" id="MobiDB-lite"/>
    </source>
</evidence>
<feature type="transmembrane region" description="Helical" evidence="6">
    <location>
        <begin position="183"/>
        <end position="207"/>
    </location>
</feature>
<dbReference type="RefSeq" id="WP_338293471.1">
    <property type="nucleotide sequence ID" value="NZ_AP027272.1"/>
</dbReference>
<keyword evidence="4 6" id="KW-0472">Membrane</keyword>
<evidence type="ECO:0000256" key="4">
    <source>
        <dbReference type="ARBA" id="ARBA00023136"/>
    </source>
</evidence>
<feature type="domain" description="Yip1" evidence="7">
    <location>
        <begin position="66"/>
        <end position="282"/>
    </location>
</feature>
<protein>
    <recommendedName>
        <fullName evidence="7">Yip1 domain-containing protein</fullName>
    </recommendedName>
</protein>
<gene>
    <name evidence="8" type="ORF">MACH26_29780</name>
</gene>
<evidence type="ECO:0000313" key="9">
    <source>
        <dbReference type="Proteomes" id="UP001333710"/>
    </source>
</evidence>
<dbReference type="EMBL" id="AP027272">
    <property type="protein sequence ID" value="BDX07457.1"/>
    <property type="molecule type" value="Genomic_DNA"/>
</dbReference>
<feature type="compositionally biased region" description="Basic and acidic residues" evidence="5">
    <location>
        <begin position="1"/>
        <end position="22"/>
    </location>
</feature>
<feature type="region of interest" description="Disordered" evidence="5">
    <location>
        <begin position="1"/>
        <end position="55"/>
    </location>
</feature>
<feature type="transmembrane region" description="Helical" evidence="6">
    <location>
        <begin position="140"/>
        <end position="163"/>
    </location>
</feature>
<dbReference type="AlphaFoldDB" id="A0AA48KSS4"/>
<evidence type="ECO:0000256" key="6">
    <source>
        <dbReference type="SAM" id="Phobius"/>
    </source>
</evidence>
<evidence type="ECO:0000313" key="8">
    <source>
        <dbReference type="EMBL" id="BDX07457.1"/>
    </source>
</evidence>
<feature type="transmembrane region" description="Helical" evidence="6">
    <location>
        <begin position="265"/>
        <end position="285"/>
    </location>
</feature>
<proteinExistence type="predicted"/>
<dbReference type="Proteomes" id="UP001333710">
    <property type="component" value="Chromosome"/>
</dbReference>
<keyword evidence="9" id="KW-1185">Reference proteome</keyword>
<comment type="subcellular location">
    <subcellularLocation>
        <location evidence="1">Membrane</location>
        <topology evidence="1">Multi-pass membrane protein</topology>
    </subcellularLocation>
</comment>